<protein>
    <submittedName>
        <fullName evidence="2">Uncharacterized protein</fullName>
    </submittedName>
</protein>
<name>A0A5B7HUQ1_PORTR</name>
<dbReference type="AlphaFoldDB" id="A0A5B7HUQ1"/>
<accession>A0A5B7HUQ1</accession>
<feature type="region of interest" description="Disordered" evidence="1">
    <location>
        <begin position="1"/>
        <end position="63"/>
    </location>
</feature>
<feature type="compositionally biased region" description="Pro residues" evidence="1">
    <location>
        <begin position="41"/>
        <end position="61"/>
    </location>
</feature>
<feature type="compositionally biased region" description="Pro residues" evidence="1">
    <location>
        <begin position="11"/>
        <end position="26"/>
    </location>
</feature>
<evidence type="ECO:0000313" key="2">
    <source>
        <dbReference type="EMBL" id="MPC73489.1"/>
    </source>
</evidence>
<evidence type="ECO:0000256" key="1">
    <source>
        <dbReference type="SAM" id="MobiDB-lite"/>
    </source>
</evidence>
<gene>
    <name evidence="2" type="ORF">E2C01_067821</name>
</gene>
<sequence length="122" mass="12912">MGKDSIHPHNPHPPTPHPSHPHPTLPTTPDTPHTLHTHTPHLPPHTTPSTPPTAPDTPTPPRHAVKSLAFCVVVAVSLISDTRGAAGQGALHGAWGSDPVGPWGDYCNSLTPDVPWQPRVTL</sequence>
<reference evidence="2 3" key="1">
    <citation type="submission" date="2019-05" db="EMBL/GenBank/DDBJ databases">
        <title>Another draft genome of Portunus trituberculatus and its Hox gene families provides insights of decapod evolution.</title>
        <authorList>
            <person name="Jeong J.-H."/>
            <person name="Song I."/>
            <person name="Kim S."/>
            <person name="Choi T."/>
            <person name="Kim D."/>
            <person name="Ryu S."/>
            <person name="Kim W."/>
        </authorList>
    </citation>
    <scope>NUCLEOTIDE SEQUENCE [LARGE SCALE GENOMIC DNA]</scope>
    <source>
        <tissue evidence="2">Muscle</tissue>
    </source>
</reference>
<organism evidence="2 3">
    <name type="scientific">Portunus trituberculatus</name>
    <name type="common">Swimming crab</name>
    <name type="synonym">Neptunus trituberculatus</name>
    <dbReference type="NCBI Taxonomy" id="210409"/>
    <lineage>
        <taxon>Eukaryota</taxon>
        <taxon>Metazoa</taxon>
        <taxon>Ecdysozoa</taxon>
        <taxon>Arthropoda</taxon>
        <taxon>Crustacea</taxon>
        <taxon>Multicrustacea</taxon>
        <taxon>Malacostraca</taxon>
        <taxon>Eumalacostraca</taxon>
        <taxon>Eucarida</taxon>
        <taxon>Decapoda</taxon>
        <taxon>Pleocyemata</taxon>
        <taxon>Brachyura</taxon>
        <taxon>Eubrachyura</taxon>
        <taxon>Portunoidea</taxon>
        <taxon>Portunidae</taxon>
        <taxon>Portuninae</taxon>
        <taxon>Portunus</taxon>
    </lineage>
</organism>
<dbReference type="EMBL" id="VSRR010036909">
    <property type="protein sequence ID" value="MPC73489.1"/>
    <property type="molecule type" value="Genomic_DNA"/>
</dbReference>
<evidence type="ECO:0000313" key="3">
    <source>
        <dbReference type="Proteomes" id="UP000324222"/>
    </source>
</evidence>
<dbReference type="Proteomes" id="UP000324222">
    <property type="component" value="Unassembled WGS sequence"/>
</dbReference>
<proteinExistence type="predicted"/>
<comment type="caution">
    <text evidence="2">The sequence shown here is derived from an EMBL/GenBank/DDBJ whole genome shotgun (WGS) entry which is preliminary data.</text>
</comment>
<keyword evidence="3" id="KW-1185">Reference proteome</keyword>